<comment type="caution">
    <text evidence="1">The sequence shown here is derived from an EMBL/GenBank/DDBJ whole genome shotgun (WGS) entry which is preliminary data.</text>
</comment>
<evidence type="ECO:0000313" key="1">
    <source>
        <dbReference type="EMBL" id="KAI3746193.1"/>
    </source>
</evidence>
<name>A0ACB9DIK9_ARCLA</name>
<reference evidence="2" key="1">
    <citation type="journal article" date="2022" name="Mol. Ecol. Resour.">
        <title>The genomes of chicory, endive, great burdock and yacon provide insights into Asteraceae palaeo-polyploidization history and plant inulin production.</title>
        <authorList>
            <person name="Fan W."/>
            <person name="Wang S."/>
            <person name="Wang H."/>
            <person name="Wang A."/>
            <person name="Jiang F."/>
            <person name="Liu H."/>
            <person name="Zhao H."/>
            <person name="Xu D."/>
            <person name="Zhang Y."/>
        </authorList>
    </citation>
    <scope>NUCLEOTIDE SEQUENCE [LARGE SCALE GENOMIC DNA]</scope>
    <source>
        <strain evidence="2">cv. Niubang</strain>
    </source>
</reference>
<proteinExistence type="predicted"/>
<reference evidence="1 2" key="2">
    <citation type="journal article" date="2022" name="Mol. Ecol. Resour.">
        <title>The genomes of chicory, endive, great burdock and yacon provide insights into Asteraceae paleo-polyploidization history and plant inulin production.</title>
        <authorList>
            <person name="Fan W."/>
            <person name="Wang S."/>
            <person name="Wang H."/>
            <person name="Wang A."/>
            <person name="Jiang F."/>
            <person name="Liu H."/>
            <person name="Zhao H."/>
            <person name="Xu D."/>
            <person name="Zhang Y."/>
        </authorList>
    </citation>
    <scope>NUCLEOTIDE SEQUENCE [LARGE SCALE GENOMIC DNA]</scope>
    <source>
        <strain evidence="2">cv. Niubang</strain>
    </source>
</reference>
<accession>A0ACB9DIK9</accession>
<gene>
    <name evidence="1" type="ORF">L6452_08617</name>
</gene>
<dbReference type="Proteomes" id="UP001055879">
    <property type="component" value="Linkage Group LG03"/>
</dbReference>
<sequence length="99" mass="10893">MAKLLSNLKDIRILGCDVIEEVVSNRDDEDEESVASTNTSTSFFPHLDILHLHFLSNLKRIGGGSGDRRGSKEISSTTTIHDQSKLPQVNDVAWTNAKA</sequence>
<keyword evidence="2" id="KW-1185">Reference proteome</keyword>
<dbReference type="EMBL" id="CM042049">
    <property type="protein sequence ID" value="KAI3746193.1"/>
    <property type="molecule type" value="Genomic_DNA"/>
</dbReference>
<evidence type="ECO:0000313" key="2">
    <source>
        <dbReference type="Proteomes" id="UP001055879"/>
    </source>
</evidence>
<protein>
    <submittedName>
        <fullName evidence="1">Uncharacterized protein</fullName>
    </submittedName>
</protein>
<organism evidence="1 2">
    <name type="scientific">Arctium lappa</name>
    <name type="common">Greater burdock</name>
    <name type="synonym">Lappa major</name>
    <dbReference type="NCBI Taxonomy" id="4217"/>
    <lineage>
        <taxon>Eukaryota</taxon>
        <taxon>Viridiplantae</taxon>
        <taxon>Streptophyta</taxon>
        <taxon>Embryophyta</taxon>
        <taxon>Tracheophyta</taxon>
        <taxon>Spermatophyta</taxon>
        <taxon>Magnoliopsida</taxon>
        <taxon>eudicotyledons</taxon>
        <taxon>Gunneridae</taxon>
        <taxon>Pentapetalae</taxon>
        <taxon>asterids</taxon>
        <taxon>campanulids</taxon>
        <taxon>Asterales</taxon>
        <taxon>Asteraceae</taxon>
        <taxon>Carduoideae</taxon>
        <taxon>Cardueae</taxon>
        <taxon>Arctiinae</taxon>
        <taxon>Arctium</taxon>
    </lineage>
</organism>